<evidence type="ECO:0000259" key="5">
    <source>
        <dbReference type="Pfam" id="PF23559"/>
    </source>
</evidence>
<proteinExistence type="predicted"/>
<evidence type="ECO:0008006" key="8">
    <source>
        <dbReference type="Google" id="ProtNLM"/>
    </source>
</evidence>
<dbReference type="Pfam" id="PF23559">
    <property type="entry name" value="WHD_DRP"/>
    <property type="match status" value="1"/>
</dbReference>
<feature type="domain" description="Disease resistance protein winged helix" evidence="5">
    <location>
        <begin position="132"/>
        <end position="177"/>
    </location>
</feature>
<dbReference type="Proteomes" id="UP000631114">
    <property type="component" value="Unassembled WGS sequence"/>
</dbReference>
<dbReference type="OrthoDB" id="1935686at2759"/>
<sequence length="461" mass="52580">MGSRVMLTTRNEDVALHAVPSTHHHHALRLLNKDESWELFSKKVFTVSGSCSPKLVEVGRRIVDKCGGLSLAIVVLGGPMMGKERTHLAWSKVIASANWKLSQDSNPCRAILALSYTDLPFHLKPCFLYLGLFPEDHEIDVNKLISLWVAEGFVQSRRDEKMEDVADDYLEELIQRNKEFDKPKDKVYTSPSSLRQLKDCEPSLLEDQEVQEVVLEKSTKSMFQPGDQDSQNISLINDAEDYGIELFDIFCPPIFDEEKDSISAIKITSLEYNEEDYNDAFIILFSEDQLIMAKLDSNDRCFERLTTSLKDLTSSSHLEDQMPSSRKLKSFAIAILWQVILLMTLLVFGERDYSMFVSSRSSCHQTQSKLTMERLGNTTNHDHMKWPFNHHNHFQARGTSRHSCVFDDIHALDPGWKLDFLGGVAYKSHSVTKFDMLLMEKPHHLENSSLMHGATTLVDGF</sequence>
<name>A0A835IVK8_9MAGN</name>
<keyword evidence="1" id="KW-0677">Repeat</keyword>
<dbReference type="Pfam" id="PF00931">
    <property type="entry name" value="NB-ARC"/>
    <property type="match status" value="1"/>
</dbReference>
<dbReference type="InterPro" id="IPR044974">
    <property type="entry name" value="Disease_R_plants"/>
</dbReference>
<evidence type="ECO:0000313" key="6">
    <source>
        <dbReference type="EMBL" id="KAF9624499.1"/>
    </source>
</evidence>
<dbReference type="AlphaFoldDB" id="A0A835IVK8"/>
<evidence type="ECO:0000256" key="3">
    <source>
        <dbReference type="SAM" id="Phobius"/>
    </source>
</evidence>
<feature type="domain" description="NB-ARC" evidence="4">
    <location>
        <begin position="2"/>
        <end position="46"/>
    </location>
</feature>
<dbReference type="PANTHER" id="PTHR23155">
    <property type="entry name" value="DISEASE RESISTANCE PROTEIN RP"/>
    <property type="match status" value="1"/>
</dbReference>
<dbReference type="Gene3D" id="1.10.10.10">
    <property type="entry name" value="Winged helix-like DNA-binding domain superfamily/Winged helix DNA-binding domain"/>
    <property type="match status" value="1"/>
</dbReference>
<keyword evidence="3" id="KW-1133">Transmembrane helix</keyword>
<dbReference type="InterPro" id="IPR058922">
    <property type="entry name" value="WHD_DRP"/>
</dbReference>
<dbReference type="GO" id="GO:0043531">
    <property type="term" value="F:ADP binding"/>
    <property type="evidence" value="ECO:0007669"/>
    <property type="project" value="InterPro"/>
</dbReference>
<evidence type="ECO:0000256" key="1">
    <source>
        <dbReference type="ARBA" id="ARBA00022737"/>
    </source>
</evidence>
<dbReference type="SUPFAM" id="SSF52540">
    <property type="entry name" value="P-loop containing nucleoside triphosphate hydrolases"/>
    <property type="match status" value="1"/>
</dbReference>
<protein>
    <recommendedName>
        <fullName evidence="8">NB-ARC domain-containing protein</fullName>
    </recommendedName>
</protein>
<organism evidence="6 7">
    <name type="scientific">Coptis chinensis</name>
    <dbReference type="NCBI Taxonomy" id="261450"/>
    <lineage>
        <taxon>Eukaryota</taxon>
        <taxon>Viridiplantae</taxon>
        <taxon>Streptophyta</taxon>
        <taxon>Embryophyta</taxon>
        <taxon>Tracheophyta</taxon>
        <taxon>Spermatophyta</taxon>
        <taxon>Magnoliopsida</taxon>
        <taxon>Ranunculales</taxon>
        <taxon>Ranunculaceae</taxon>
        <taxon>Coptidoideae</taxon>
        <taxon>Coptis</taxon>
    </lineage>
</organism>
<dbReference type="Gene3D" id="1.10.8.430">
    <property type="entry name" value="Helical domain of apoptotic protease-activating factors"/>
    <property type="match status" value="1"/>
</dbReference>
<keyword evidence="7" id="KW-1185">Reference proteome</keyword>
<evidence type="ECO:0000313" key="7">
    <source>
        <dbReference type="Proteomes" id="UP000631114"/>
    </source>
</evidence>
<dbReference type="InterPro" id="IPR027417">
    <property type="entry name" value="P-loop_NTPase"/>
</dbReference>
<reference evidence="6 7" key="1">
    <citation type="submission" date="2020-10" db="EMBL/GenBank/DDBJ databases">
        <title>The Coptis chinensis genome and diversification of protoberbering-type alkaloids.</title>
        <authorList>
            <person name="Wang B."/>
            <person name="Shu S."/>
            <person name="Song C."/>
            <person name="Liu Y."/>
        </authorList>
    </citation>
    <scope>NUCLEOTIDE SEQUENCE [LARGE SCALE GENOMIC DNA]</scope>
    <source>
        <strain evidence="6">HL-2020</strain>
        <tissue evidence="6">Leaf</tissue>
    </source>
</reference>
<accession>A0A835IVK8</accession>
<comment type="caution">
    <text evidence="6">The sequence shown here is derived from an EMBL/GenBank/DDBJ whole genome shotgun (WGS) entry which is preliminary data.</text>
</comment>
<keyword evidence="3" id="KW-0812">Transmembrane</keyword>
<evidence type="ECO:0000259" key="4">
    <source>
        <dbReference type="Pfam" id="PF00931"/>
    </source>
</evidence>
<dbReference type="InterPro" id="IPR036388">
    <property type="entry name" value="WH-like_DNA-bd_sf"/>
</dbReference>
<keyword evidence="2" id="KW-0611">Plant defense</keyword>
<gene>
    <name evidence="6" type="ORF">IFM89_011542</name>
</gene>
<dbReference type="PANTHER" id="PTHR23155:SF1228">
    <property type="entry name" value="NB-ARC DOMAIN CONTAINING PROTEIN, EXPRESSED"/>
    <property type="match status" value="1"/>
</dbReference>
<evidence type="ECO:0000256" key="2">
    <source>
        <dbReference type="ARBA" id="ARBA00022821"/>
    </source>
</evidence>
<dbReference type="EMBL" id="JADFTS010000001">
    <property type="protein sequence ID" value="KAF9624499.1"/>
    <property type="molecule type" value="Genomic_DNA"/>
</dbReference>
<dbReference type="FunFam" id="1.10.10.10:FF:000322">
    <property type="entry name" value="Probable disease resistance protein At1g63360"/>
    <property type="match status" value="1"/>
</dbReference>
<dbReference type="InterPro" id="IPR042197">
    <property type="entry name" value="Apaf_helical"/>
</dbReference>
<keyword evidence="3" id="KW-0472">Membrane</keyword>
<dbReference type="InterPro" id="IPR002182">
    <property type="entry name" value="NB-ARC"/>
</dbReference>
<feature type="transmembrane region" description="Helical" evidence="3">
    <location>
        <begin position="331"/>
        <end position="349"/>
    </location>
</feature>
<dbReference type="GO" id="GO:0098542">
    <property type="term" value="P:defense response to other organism"/>
    <property type="evidence" value="ECO:0007669"/>
    <property type="project" value="TreeGrafter"/>
</dbReference>